<dbReference type="InterPro" id="IPR039536">
    <property type="entry name" value="TetR_C_Proteobacteria"/>
</dbReference>
<dbReference type="AlphaFoldDB" id="A0AA36IRX6"/>
<dbReference type="PRINTS" id="PR00455">
    <property type="entry name" value="HTHTETR"/>
</dbReference>
<evidence type="ECO:0000313" key="4">
    <source>
        <dbReference type="Proteomes" id="UP001178507"/>
    </source>
</evidence>
<reference evidence="3" key="1">
    <citation type="submission" date="2023-08" db="EMBL/GenBank/DDBJ databases">
        <authorList>
            <person name="Chen Y."/>
            <person name="Shah S."/>
            <person name="Dougan E. K."/>
            <person name="Thang M."/>
            <person name="Chan C."/>
        </authorList>
    </citation>
    <scope>NUCLEOTIDE SEQUENCE</scope>
</reference>
<dbReference type="EMBL" id="CAUJNA010002223">
    <property type="protein sequence ID" value="CAJ1391790.1"/>
    <property type="molecule type" value="Genomic_DNA"/>
</dbReference>
<dbReference type="Pfam" id="PF14246">
    <property type="entry name" value="TetR_C_7"/>
    <property type="match status" value="1"/>
</dbReference>
<dbReference type="InterPro" id="IPR009057">
    <property type="entry name" value="Homeodomain-like_sf"/>
</dbReference>
<organism evidence="3 4">
    <name type="scientific">Effrenium voratum</name>
    <dbReference type="NCBI Taxonomy" id="2562239"/>
    <lineage>
        <taxon>Eukaryota</taxon>
        <taxon>Sar</taxon>
        <taxon>Alveolata</taxon>
        <taxon>Dinophyceae</taxon>
        <taxon>Suessiales</taxon>
        <taxon>Symbiodiniaceae</taxon>
        <taxon>Effrenium</taxon>
    </lineage>
</organism>
<dbReference type="SUPFAM" id="SSF46689">
    <property type="entry name" value="Homeodomain-like"/>
    <property type="match status" value="1"/>
</dbReference>
<proteinExistence type="predicted"/>
<comment type="caution">
    <text evidence="3">The sequence shown here is derived from an EMBL/GenBank/DDBJ whole genome shotgun (WGS) entry which is preliminary data.</text>
</comment>
<dbReference type="Proteomes" id="UP001178507">
    <property type="component" value="Unassembled WGS sequence"/>
</dbReference>
<evidence type="ECO:0000256" key="1">
    <source>
        <dbReference type="ARBA" id="ARBA00023125"/>
    </source>
</evidence>
<dbReference type="GO" id="GO:0003700">
    <property type="term" value="F:DNA-binding transcription factor activity"/>
    <property type="evidence" value="ECO:0007669"/>
    <property type="project" value="TreeGrafter"/>
</dbReference>
<dbReference type="Gene3D" id="1.10.357.10">
    <property type="entry name" value="Tetracycline Repressor, domain 2"/>
    <property type="match status" value="1"/>
</dbReference>
<accession>A0AA36IRX6</accession>
<dbReference type="InterPro" id="IPR050109">
    <property type="entry name" value="HTH-type_TetR-like_transc_reg"/>
</dbReference>
<dbReference type="PANTHER" id="PTHR30055:SF146">
    <property type="entry name" value="HTH-TYPE TRANSCRIPTIONAL DUAL REGULATOR CECR"/>
    <property type="match status" value="1"/>
</dbReference>
<keyword evidence="1" id="KW-0238">DNA-binding</keyword>
<sequence length="215" mass="23975">MAARKKKSRKGDDALPYAERKSRDILVAARDLFFRRGVEAVTLEEIAEAAGVAKTTIYYKFGRKEDVFVAVFDQLGENAVAGFPGDVDLNAPPRDTLLRLCTQLMTALANRELMGPEPLFLLEAKRNPELGRRFFEMGPGRMRSALEEIIKAWVDRGHLDVTDTKEAAEDLAVLCQGLLPIELQIFPDLKLSEDEIAHRVVRGVDKFLAIYGAKG</sequence>
<dbReference type="PANTHER" id="PTHR30055">
    <property type="entry name" value="HTH-TYPE TRANSCRIPTIONAL REGULATOR RUTR"/>
    <property type="match status" value="1"/>
</dbReference>
<name>A0AA36IRX6_9DINO</name>
<keyword evidence="4" id="KW-1185">Reference proteome</keyword>
<dbReference type="InterPro" id="IPR001647">
    <property type="entry name" value="HTH_TetR"/>
</dbReference>
<gene>
    <name evidence="3" type="ORF">EVOR1521_LOCUS17054</name>
</gene>
<dbReference type="PROSITE" id="PS50977">
    <property type="entry name" value="HTH_TETR_2"/>
    <property type="match status" value="1"/>
</dbReference>
<dbReference type="GO" id="GO:0000976">
    <property type="term" value="F:transcription cis-regulatory region binding"/>
    <property type="evidence" value="ECO:0007669"/>
    <property type="project" value="TreeGrafter"/>
</dbReference>
<dbReference type="SUPFAM" id="SSF48498">
    <property type="entry name" value="Tetracyclin repressor-like, C-terminal domain"/>
    <property type="match status" value="1"/>
</dbReference>
<dbReference type="InterPro" id="IPR036271">
    <property type="entry name" value="Tet_transcr_reg_TetR-rel_C_sf"/>
</dbReference>
<evidence type="ECO:0000259" key="2">
    <source>
        <dbReference type="PROSITE" id="PS50977"/>
    </source>
</evidence>
<dbReference type="Pfam" id="PF00440">
    <property type="entry name" value="TetR_N"/>
    <property type="match status" value="1"/>
</dbReference>
<evidence type="ECO:0000313" key="3">
    <source>
        <dbReference type="EMBL" id="CAJ1391790.1"/>
    </source>
</evidence>
<protein>
    <recommendedName>
        <fullName evidence="2">HTH tetR-type domain-containing protein</fullName>
    </recommendedName>
</protein>
<feature type="domain" description="HTH tetR-type" evidence="2">
    <location>
        <begin position="19"/>
        <end position="79"/>
    </location>
</feature>